<dbReference type="AlphaFoldDB" id="A0A0C3AV32"/>
<organism evidence="2 3">
    <name type="scientific">Piloderma croceum (strain F 1598)</name>
    <dbReference type="NCBI Taxonomy" id="765440"/>
    <lineage>
        <taxon>Eukaryota</taxon>
        <taxon>Fungi</taxon>
        <taxon>Dikarya</taxon>
        <taxon>Basidiomycota</taxon>
        <taxon>Agaricomycotina</taxon>
        <taxon>Agaricomycetes</taxon>
        <taxon>Agaricomycetidae</taxon>
        <taxon>Atheliales</taxon>
        <taxon>Atheliaceae</taxon>
        <taxon>Piloderma</taxon>
    </lineage>
</organism>
<dbReference type="InParanoid" id="A0A0C3AV32"/>
<sequence>MQLFLSLIGMLALYTTAVDATAWVVGYQSSRYPGWNVRQYNDIYVGNPLMVAYLFAGPSTPVGQICTGTWQEWYRPGNPNPGRFDFNCIPPVADVNSNASNNGMMEISYATRI</sequence>
<reference evidence="2 3" key="1">
    <citation type="submission" date="2014-04" db="EMBL/GenBank/DDBJ databases">
        <authorList>
            <consortium name="DOE Joint Genome Institute"/>
            <person name="Kuo A."/>
            <person name="Tarkka M."/>
            <person name="Buscot F."/>
            <person name="Kohler A."/>
            <person name="Nagy L.G."/>
            <person name="Floudas D."/>
            <person name="Copeland A."/>
            <person name="Barry K.W."/>
            <person name="Cichocki N."/>
            <person name="Veneault-Fourrey C."/>
            <person name="LaButti K."/>
            <person name="Lindquist E.A."/>
            <person name="Lipzen A."/>
            <person name="Lundell T."/>
            <person name="Morin E."/>
            <person name="Murat C."/>
            <person name="Sun H."/>
            <person name="Tunlid A."/>
            <person name="Henrissat B."/>
            <person name="Grigoriev I.V."/>
            <person name="Hibbett D.S."/>
            <person name="Martin F."/>
            <person name="Nordberg H.P."/>
            <person name="Cantor M.N."/>
            <person name="Hua S.X."/>
        </authorList>
    </citation>
    <scope>NUCLEOTIDE SEQUENCE [LARGE SCALE GENOMIC DNA]</scope>
    <source>
        <strain evidence="2 3">F 1598</strain>
    </source>
</reference>
<dbReference type="HOGENOM" id="CLU_2134476_0_0_1"/>
<evidence type="ECO:0000313" key="2">
    <source>
        <dbReference type="EMBL" id="KIM77823.1"/>
    </source>
</evidence>
<reference evidence="3" key="2">
    <citation type="submission" date="2015-01" db="EMBL/GenBank/DDBJ databases">
        <title>Evolutionary Origins and Diversification of the Mycorrhizal Mutualists.</title>
        <authorList>
            <consortium name="DOE Joint Genome Institute"/>
            <consortium name="Mycorrhizal Genomics Consortium"/>
            <person name="Kohler A."/>
            <person name="Kuo A."/>
            <person name="Nagy L.G."/>
            <person name="Floudas D."/>
            <person name="Copeland A."/>
            <person name="Barry K.W."/>
            <person name="Cichocki N."/>
            <person name="Veneault-Fourrey C."/>
            <person name="LaButti K."/>
            <person name="Lindquist E.A."/>
            <person name="Lipzen A."/>
            <person name="Lundell T."/>
            <person name="Morin E."/>
            <person name="Murat C."/>
            <person name="Riley R."/>
            <person name="Ohm R."/>
            <person name="Sun H."/>
            <person name="Tunlid A."/>
            <person name="Henrissat B."/>
            <person name="Grigoriev I.V."/>
            <person name="Hibbett D.S."/>
            <person name="Martin F."/>
        </authorList>
    </citation>
    <scope>NUCLEOTIDE SEQUENCE [LARGE SCALE GENOMIC DNA]</scope>
    <source>
        <strain evidence="3">F 1598</strain>
    </source>
</reference>
<accession>A0A0C3AV32</accession>
<evidence type="ECO:0000313" key="3">
    <source>
        <dbReference type="Proteomes" id="UP000054166"/>
    </source>
</evidence>
<gene>
    <name evidence="2" type="ORF">PILCRDRAFT_90951</name>
</gene>
<keyword evidence="1" id="KW-0732">Signal</keyword>
<dbReference type="EMBL" id="KN833021">
    <property type="protein sequence ID" value="KIM77823.1"/>
    <property type="molecule type" value="Genomic_DNA"/>
</dbReference>
<feature type="chain" id="PRO_5002175470" evidence="1">
    <location>
        <begin position="21"/>
        <end position="113"/>
    </location>
</feature>
<keyword evidence="3" id="KW-1185">Reference proteome</keyword>
<dbReference type="Proteomes" id="UP000054166">
    <property type="component" value="Unassembled WGS sequence"/>
</dbReference>
<feature type="signal peptide" evidence="1">
    <location>
        <begin position="1"/>
        <end position="20"/>
    </location>
</feature>
<name>A0A0C3AV32_PILCF</name>
<dbReference type="OrthoDB" id="2817423at2759"/>
<evidence type="ECO:0000256" key="1">
    <source>
        <dbReference type="SAM" id="SignalP"/>
    </source>
</evidence>
<proteinExistence type="predicted"/>
<protein>
    <submittedName>
        <fullName evidence="2">Uncharacterized protein</fullName>
    </submittedName>
</protein>